<evidence type="ECO:0000256" key="1">
    <source>
        <dbReference type="ARBA" id="ARBA00023015"/>
    </source>
</evidence>
<keyword evidence="4" id="KW-0175">Coiled coil</keyword>
<evidence type="ECO:0000313" key="6">
    <source>
        <dbReference type="EMBL" id="MBM6921304.1"/>
    </source>
</evidence>
<dbReference type="InterPro" id="IPR000835">
    <property type="entry name" value="HTH_MarR-typ"/>
</dbReference>
<evidence type="ECO:0000256" key="4">
    <source>
        <dbReference type="SAM" id="Coils"/>
    </source>
</evidence>
<dbReference type="GO" id="GO:0003677">
    <property type="term" value="F:DNA binding"/>
    <property type="evidence" value="ECO:0007669"/>
    <property type="project" value="UniProtKB-KW"/>
</dbReference>
<reference evidence="6" key="1">
    <citation type="submission" date="2020-08" db="EMBL/GenBank/DDBJ databases">
        <authorList>
            <person name="Cejkova D."/>
            <person name="Kubasova T."/>
            <person name="Jahodarova E."/>
            <person name="Rychlik I."/>
        </authorList>
    </citation>
    <scope>NUCLEOTIDE SEQUENCE</scope>
    <source>
        <strain evidence="6">An559</strain>
    </source>
</reference>
<feature type="domain" description="HTH marR-type" evidence="5">
    <location>
        <begin position="3"/>
        <end position="140"/>
    </location>
</feature>
<dbReference type="RefSeq" id="WP_204447102.1">
    <property type="nucleotide sequence ID" value="NZ_JACJKY010000014.1"/>
</dbReference>
<keyword evidence="7" id="KW-1185">Reference proteome</keyword>
<accession>A0A938X9V5</accession>
<proteinExistence type="predicted"/>
<sequence length="158" mass="18288">MGKERIGRTLHALNTTIHRFVEIYSHKRENDLLTGANTWVILFIAEQKDTPVYLRDIERHFGVTRSTASKVVDLLVRKGFVQRHVGKTDSRLRRLTLTKQSEDLLETICADHEMLEQILVKGFTAKEIAALLSYLDRMQENIDAAERERQKALKEETV</sequence>
<protein>
    <submittedName>
        <fullName evidence="6">Winged helix-turn-helix transcriptional regulator</fullName>
    </submittedName>
</protein>
<dbReference type="InterPro" id="IPR036390">
    <property type="entry name" value="WH_DNA-bd_sf"/>
</dbReference>
<dbReference type="PANTHER" id="PTHR42756">
    <property type="entry name" value="TRANSCRIPTIONAL REGULATOR, MARR"/>
    <property type="match status" value="1"/>
</dbReference>
<keyword evidence="1" id="KW-0805">Transcription regulation</keyword>
<dbReference type="EMBL" id="JACJKY010000014">
    <property type="protein sequence ID" value="MBM6921304.1"/>
    <property type="molecule type" value="Genomic_DNA"/>
</dbReference>
<dbReference type="InterPro" id="IPR036388">
    <property type="entry name" value="WH-like_DNA-bd_sf"/>
</dbReference>
<keyword evidence="3" id="KW-0804">Transcription</keyword>
<dbReference type="PROSITE" id="PS50995">
    <property type="entry name" value="HTH_MARR_2"/>
    <property type="match status" value="1"/>
</dbReference>
<evidence type="ECO:0000256" key="2">
    <source>
        <dbReference type="ARBA" id="ARBA00023125"/>
    </source>
</evidence>
<dbReference type="SMART" id="SM00347">
    <property type="entry name" value="HTH_MARR"/>
    <property type="match status" value="1"/>
</dbReference>
<feature type="coiled-coil region" evidence="4">
    <location>
        <begin position="128"/>
        <end position="155"/>
    </location>
</feature>
<dbReference type="Proteomes" id="UP000774750">
    <property type="component" value="Unassembled WGS sequence"/>
</dbReference>
<name>A0A938X9V5_9FIRM</name>
<dbReference type="Pfam" id="PF12802">
    <property type="entry name" value="MarR_2"/>
    <property type="match status" value="1"/>
</dbReference>
<keyword evidence="2" id="KW-0238">DNA-binding</keyword>
<dbReference type="GO" id="GO:0003700">
    <property type="term" value="F:DNA-binding transcription factor activity"/>
    <property type="evidence" value="ECO:0007669"/>
    <property type="project" value="InterPro"/>
</dbReference>
<evidence type="ECO:0000259" key="5">
    <source>
        <dbReference type="PROSITE" id="PS50995"/>
    </source>
</evidence>
<evidence type="ECO:0000256" key="3">
    <source>
        <dbReference type="ARBA" id="ARBA00023163"/>
    </source>
</evidence>
<dbReference type="Gene3D" id="1.10.10.10">
    <property type="entry name" value="Winged helix-like DNA-binding domain superfamily/Winged helix DNA-binding domain"/>
    <property type="match status" value="1"/>
</dbReference>
<dbReference type="AlphaFoldDB" id="A0A938X9V5"/>
<gene>
    <name evidence="6" type="ORF">H6A12_09065</name>
</gene>
<evidence type="ECO:0000313" key="7">
    <source>
        <dbReference type="Proteomes" id="UP000774750"/>
    </source>
</evidence>
<dbReference type="PANTHER" id="PTHR42756:SF1">
    <property type="entry name" value="TRANSCRIPTIONAL REPRESSOR OF EMRAB OPERON"/>
    <property type="match status" value="1"/>
</dbReference>
<comment type="caution">
    <text evidence="6">The sequence shown here is derived from an EMBL/GenBank/DDBJ whole genome shotgun (WGS) entry which is preliminary data.</text>
</comment>
<reference evidence="6" key="2">
    <citation type="journal article" date="2021" name="Sci. Rep.">
        <title>The distribution of antibiotic resistance genes in chicken gut microbiota commensals.</title>
        <authorList>
            <person name="Juricova H."/>
            <person name="Matiasovicova J."/>
            <person name="Kubasova T."/>
            <person name="Cejkova D."/>
            <person name="Rychlik I."/>
        </authorList>
    </citation>
    <scope>NUCLEOTIDE SEQUENCE</scope>
    <source>
        <strain evidence="6">An559</strain>
    </source>
</reference>
<dbReference type="SUPFAM" id="SSF46785">
    <property type="entry name" value="Winged helix' DNA-binding domain"/>
    <property type="match status" value="1"/>
</dbReference>
<organism evidence="6 7">
    <name type="scientific">Merdimmobilis hominis</name>
    <dbReference type="NCBI Taxonomy" id="2897707"/>
    <lineage>
        <taxon>Bacteria</taxon>
        <taxon>Bacillati</taxon>
        <taxon>Bacillota</taxon>
        <taxon>Clostridia</taxon>
        <taxon>Eubacteriales</taxon>
        <taxon>Oscillospiraceae</taxon>
        <taxon>Merdimmobilis</taxon>
    </lineage>
</organism>
<dbReference type="PRINTS" id="PR00598">
    <property type="entry name" value="HTHMARR"/>
</dbReference>